<gene>
    <name evidence="5" type="ORF">DRI96_00565</name>
</gene>
<feature type="binding site" evidence="2">
    <location>
        <begin position="58"/>
        <end position="60"/>
    </location>
    <ligand>
        <name>ATP</name>
        <dbReference type="ChEBI" id="CHEBI:30616"/>
    </ligand>
</feature>
<dbReference type="GO" id="GO:0002144">
    <property type="term" value="C:cytosolic tRNA wobble base thiouridylase complex"/>
    <property type="evidence" value="ECO:0007669"/>
    <property type="project" value="TreeGrafter"/>
</dbReference>
<comment type="caution">
    <text evidence="5">The sequence shown here is derived from an EMBL/GenBank/DDBJ whole genome shotgun (WGS) entry which is preliminary data.</text>
</comment>
<dbReference type="InterPro" id="IPR014729">
    <property type="entry name" value="Rossmann-like_a/b/a_fold"/>
</dbReference>
<organism evidence="5 6">
    <name type="scientific">Aerophobetes bacterium</name>
    <dbReference type="NCBI Taxonomy" id="2030807"/>
    <lineage>
        <taxon>Bacteria</taxon>
        <taxon>Candidatus Aerophobota</taxon>
    </lineage>
</organism>
<dbReference type="GO" id="GO:0016740">
    <property type="term" value="F:transferase activity"/>
    <property type="evidence" value="ECO:0007669"/>
    <property type="project" value="UniProtKB-KW"/>
</dbReference>
<dbReference type="EMBL" id="QMQB01000012">
    <property type="protein sequence ID" value="RLE15039.1"/>
    <property type="molecule type" value="Genomic_DNA"/>
</dbReference>
<dbReference type="PIRSF" id="PIRSF004976">
    <property type="entry name" value="ATPase_YdaO"/>
    <property type="match status" value="1"/>
</dbReference>
<dbReference type="Proteomes" id="UP000267654">
    <property type="component" value="Unassembled WGS sequence"/>
</dbReference>
<dbReference type="GO" id="GO:0005524">
    <property type="term" value="F:ATP binding"/>
    <property type="evidence" value="ECO:0007669"/>
    <property type="project" value="UniProtKB-KW"/>
</dbReference>
<name>A0A662DLN2_UNCAE</name>
<dbReference type="PANTHER" id="PTHR11807">
    <property type="entry name" value="ATPASES OF THE PP SUPERFAMILY-RELATED"/>
    <property type="match status" value="1"/>
</dbReference>
<evidence type="ECO:0000259" key="4">
    <source>
        <dbReference type="Pfam" id="PF22082"/>
    </source>
</evidence>
<feature type="non-terminal residue" evidence="5">
    <location>
        <position position="246"/>
    </location>
</feature>
<feature type="binding site" evidence="2">
    <location>
        <position position="163"/>
    </location>
    <ligand>
        <name>ATP</name>
        <dbReference type="ChEBI" id="CHEBI:30616"/>
    </ligand>
</feature>
<sequence>MKCRICKDKGLSRKAVIYLPHHNLSLCKDCFLTWYEHQLNSTIKKMKMFTPKDKVLIAVSGGKDSLALWYALTKLGYQADGIHINLGITKANYSSISRNKSLSLSEKINRPLHIIDIKDYLGEGILEIQKLTKQPACSVCGMVKRYFINTTAIQKGYFCVATGHNLDDEVATLFSSTLSWDIDAIERQKLILPEKTGLARKVKPLVKFTEKENALYCLLSEIDYIKDNCPLSTGNKSLLYKKLFNE</sequence>
<dbReference type="InterPro" id="IPR035107">
    <property type="entry name" value="tRNA_thiolation_TtcA_Ctu1"/>
</dbReference>
<dbReference type="SUPFAM" id="SSF52402">
    <property type="entry name" value="Adenine nucleotide alpha hydrolases-like"/>
    <property type="match status" value="1"/>
</dbReference>
<dbReference type="PROSITE" id="PS01263">
    <property type="entry name" value="UPF0021"/>
    <property type="match status" value="1"/>
</dbReference>
<evidence type="ECO:0000256" key="2">
    <source>
        <dbReference type="PIRSR" id="PIRSR004976-51"/>
    </source>
</evidence>
<evidence type="ECO:0000313" key="5">
    <source>
        <dbReference type="EMBL" id="RLE15039.1"/>
    </source>
</evidence>
<feature type="binding site" evidence="2">
    <location>
        <position position="64"/>
    </location>
    <ligand>
        <name>ATP</name>
        <dbReference type="ChEBI" id="CHEBI:30616"/>
    </ligand>
</feature>
<feature type="binding site" evidence="2">
    <location>
        <position position="84"/>
    </location>
    <ligand>
        <name>ATP</name>
        <dbReference type="ChEBI" id="CHEBI:30616"/>
    </ligand>
</feature>
<dbReference type="InterPro" id="IPR054306">
    <property type="entry name" value="TtuA-like_LIM_N"/>
</dbReference>
<dbReference type="GO" id="GO:0000049">
    <property type="term" value="F:tRNA binding"/>
    <property type="evidence" value="ECO:0007669"/>
    <property type="project" value="TreeGrafter"/>
</dbReference>
<keyword evidence="2" id="KW-0067">ATP-binding</keyword>
<proteinExistence type="predicted"/>
<dbReference type="PANTHER" id="PTHR11807:SF27">
    <property type="entry name" value="TRNA-5-METHYLURIDINE(54) 2-SULFURTRANSFERASE"/>
    <property type="match status" value="1"/>
</dbReference>
<reference evidence="5 6" key="1">
    <citation type="submission" date="2018-06" db="EMBL/GenBank/DDBJ databases">
        <title>Extensive metabolic versatility and redundancy in microbially diverse, dynamic hydrothermal sediments.</title>
        <authorList>
            <person name="Dombrowski N."/>
            <person name="Teske A."/>
            <person name="Baker B.J."/>
        </authorList>
    </citation>
    <scope>NUCLEOTIDE SEQUENCE [LARGE SCALE GENOMIC DNA]</scope>
    <source>
        <strain evidence="5">B19_G9</strain>
    </source>
</reference>
<dbReference type="AlphaFoldDB" id="A0A662DLN2"/>
<feature type="domain" description="tRNA(Ile)-lysidine/2-thiocytidine synthase N-terminal" evidence="3">
    <location>
        <begin position="54"/>
        <end position="228"/>
    </location>
</feature>
<accession>A0A662DLN2</accession>
<dbReference type="Pfam" id="PF01171">
    <property type="entry name" value="ATP_bind_3"/>
    <property type="match status" value="1"/>
</dbReference>
<dbReference type="GO" id="GO:0002143">
    <property type="term" value="P:tRNA wobble position uridine thiolation"/>
    <property type="evidence" value="ECO:0007669"/>
    <property type="project" value="TreeGrafter"/>
</dbReference>
<dbReference type="Gene3D" id="3.40.50.620">
    <property type="entry name" value="HUPs"/>
    <property type="match status" value="1"/>
</dbReference>
<protein>
    <submittedName>
        <fullName evidence="5">tRNA(Ile)-lysidine synthetase</fullName>
    </submittedName>
</protein>
<dbReference type="Pfam" id="PF22082">
    <property type="entry name" value="TtuA_LIM_N"/>
    <property type="match status" value="1"/>
</dbReference>
<evidence type="ECO:0000313" key="6">
    <source>
        <dbReference type="Proteomes" id="UP000267654"/>
    </source>
</evidence>
<keyword evidence="2" id="KW-0547">Nucleotide-binding</keyword>
<feature type="binding site" evidence="2">
    <location>
        <position position="168"/>
    </location>
    <ligand>
        <name>ATP</name>
        <dbReference type="ChEBI" id="CHEBI:30616"/>
    </ligand>
</feature>
<keyword evidence="1" id="KW-0808">Transferase</keyword>
<feature type="domain" description="2-thiouridine synthetase TtuA-like N-terminal LIM" evidence="4">
    <location>
        <begin position="2"/>
        <end position="32"/>
    </location>
</feature>
<dbReference type="InterPro" id="IPR011063">
    <property type="entry name" value="TilS/TtcA_N"/>
</dbReference>
<evidence type="ECO:0000256" key="1">
    <source>
        <dbReference type="ARBA" id="ARBA00022679"/>
    </source>
</evidence>
<evidence type="ECO:0000259" key="3">
    <source>
        <dbReference type="Pfam" id="PF01171"/>
    </source>
</evidence>
<dbReference type="InterPro" id="IPR020554">
    <property type="entry name" value="UPF0021_CS"/>
</dbReference>